<proteinExistence type="predicted"/>
<dbReference type="RefSeq" id="WP_149796897.1">
    <property type="nucleotide sequence ID" value="NZ_FMYT01000025.1"/>
</dbReference>
<dbReference type="PANTHER" id="PTHR40446:SF2">
    <property type="entry name" value="N-ACETYLGLUCOSAMINE-1-PHOSPHODIESTER ALPHA-N-ACETYLGLUCOSAMINIDASE"/>
    <property type="match status" value="1"/>
</dbReference>
<dbReference type="Pfam" id="PF09992">
    <property type="entry name" value="NAGPA"/>
    <property type="match status" value="1"/>
</dbReference>
<dbReference type="InterPro" id="IPR013693">
    <property type="entry name" value="SpoIID/LytB_N"/>
</dbReference>
<accession>A0A1G6RUH4</accession>
<organism evidence="3 4">
    <name type="scientific">Halanaerobium congolense</name>
    <dbReference type="NCBI Taxonomy" id="54121"/>
    <lineage>
        <taxon>Bacteria</taxon>
        <taxon>Bacillati</taxon>
        <taxon>Bacillota</taxon>
        <taxon>Clostridia</taxon>
        <taxon>Halanaerobiales</taxon>
        <taxon>Halanaerobiaceae</taxon>
        <taxon>Halanaerobium</taxon>
    </lineage>
</organism>
<dbReference type="PANTHER" id="PTHR40446">
    <property type="entry name" value="N-ACETYLGLUCOSAMINE-1-PHOSPHODIESTER ALPHA-N-ACETYLGLUCOSAMINIDASE"/>
    <property type="match status" value="1"/>
</dbReference>
<reference evidence="3 4" key="1">
    <citation type="submission" date="2016-10" db="EMBL/GenBank/DDBJ databases">
        <authorList>
            <person name="Varghese N."/>
            <person name="Submissions S."/>
        </authorList>
    </citation>
    <scope>NUCLEOTIDE SEQUENCE [LARGE SCALE GENOMIC DNA]</scope>
    <source>
        <strain evidence="3 4">WG10</strain>
    </source>
</reference>
<gene>
    <name evidence="3" type="ORF">SAMN04488597_12525</name>
</gene>
<dbReference type="InterPro" id="IPR036680">
    <property type="entry name" value="SPOR-like_sf"/>
</dbReference>
<dbReference type="Proteomes" id="UP000324896">
    <property type="component" value="Unassembled WGS sequence"/>
</dbReference>
<name>A0A1G6RUH4_9FIRM</name>
<dbReference type="PROSITE" id="PS51724">
    <property type="entry name" value="SPOR"/>
    <property type="match status" value="1"/>
</dbReference>
<dbReference type="GO" id="GO:0042834">
    <property type="term" value="F:peptidoglycan binding"/>
    <property type="evidence" value="ECO:0007669"/>
    <property type="project" value="InterPro"/>
</dbReference>
<feature type="region of interest" description="Disordered" evidence="1">
    <location>
        <begin position="189"/>
        <end position="223"/>
    </location>
</feature>
<feature type="domain" description="SPOR" evidence="2">
    <location>
        <begin position="111"/>
        <end position="186"/>
    </location>
</feature>
<dbReference type="InterPro" id="IPR007730">
    <property type="entry name" value="SPOR-like_dom"/>
</dbReference>
<feature type="compositionally biased region" description="Basic and acidic residues" evidence="1">
    <location>
        <begin position="189"/>
        <end position="208"/>
    </location>
</feature>
<dbReference type="EMBL" id="FMYT01000025">
    <property type="protein sequence ID" value="SDD08208.1"/>
    <property type="molecule type" value="Genomic_DNA"/>
</dbReference>
<protein>
    <submittedName>
        <fullName evidence="3">Stage II sporulation protein</fullName>
    </submittedName>
</protein>
<evidence type="ECO:0000313" key="3">
    <source>
        <dbReference type="EMBL" id="SDD08208.1"/>
    </source>
</evidence>
<dbReference type="Pfam" id="PF08486">
    <property type="entry name" value="SpoIID"/>
    <property type="match status" value="1"/>
</dbReference>
<evidence type="ECO:0000259" key="2">
    <source>
        <dbReference type="PROSITE" id="PS51724"/>
    </source>
</evidence>
<sequence>MKKFRKILYTILFTLVVLLSLSVPISAEFFQANLVDFVKSERIITIPIFAPAEKIEITAGNDTVLAAAGSGELSLEPGKKYIISQNKIELSTEEQTAVENQTSTEFPTVPVVLNPGWGIQIMASSTEEKAAAYKKEAAAEIEAELRIIEEDQLFKVIAGLYPERAQAEKLQKEIEAEGYKGWPREIEIKGKEQQTAPDKVETESKEQAEFETESSENNSSDSKGLILYNQDGKKLREAYVFEIKGEFKANSKEMRGSYQFGPLANSVLFSYKTDIEELTAHLLQNYFSPAAPMDALKAQAVVYRTTILYQLETQGAKLEKLGYIDFSSLSPLFKEAAAATADEVLIKDNEFFYNHDFSLRKINKPKTGTVALAQAEYSYQEIINYYYERSNIANLNDLIDSEEKFSARITQGLHLKEIRQMSWSGPRVITIIDYDLNNESLKLKPVLAQSTVPGREDLADLIKEHQALAGVNGGYFHYSGRPLGLLYINGELVSEPLYNRSSILIDQENNISFAQVDWQGELLVNNLDFKVKLDGVNKEVKAEEIILFNYFYGPRMPALDNQHYDIVVRDDKILGVESEAGVQTAIPPDGFVIRFPTQRTDIRNRISELKNKEITLNYNFTPDLSEKNIIHAVGGGPRLLEAGELKITGQEEGFQNDILNGRAPRTAVALTGDNHLLLLTIDGRQNNFSVGMTLAEVAQTLKDLGAVDAVNLDGGGSARMVIRGFTMNNPSEKRLISNGVIVMREENF</sequence>
<dbReference type="AlphaFoldDB" id="A0A1G6RUH4"/>
<dbReference type="SUPFAM" id="SSF110997">
    <property type="entry name" value="Sporulation related repeat"/>
    <property type="match status" value="1"/>
</dbReference>
<evidence type="ECO:0000256" key="1">
    <source>
        <dbReference type="SAM" id="MobiDB-lite"/>
    </source>
</evidence>
<dbReference type="InterPro" id="IPR018711">
    <property type="entry name" value="NAGPA"/>
</dbReference>
<dbReference type="Gene3D" id="3.30.70.1070">
    <property type="entry name" value="Sporulation related repeat"/>
    <property type="match status" value="1"/>
</dbReference>
<evidence type="ECO:0000313" key="4">
    <source>
        <dbReference type="Proteomes" id="UP000324896"/>
    </source>
</evidence>
<dbReference type="Pfam" id="PF05036">
    <property type="entry name" value="SPOR"/>
    <property type="match status" value="1"/>
</dbReference>